<dbReference type="InterPro" id="IPR011701">
    <property type="entry name" value="MFS"/>
</dbReference>
<dbReference type="Pfam" id="PF07690">
    <property type="entry name" value="MFS_1"/>
    <property type="match status" value="1"/>
</dbReference>
<comment type="subcellular location">
    <subcellularLocation>
        <location evidence="8">Cell inner membrane</location>
        <topology evidence="8">Multi-pass membrane protein</topology>
    </subcellularLocation>
    <subcellularLocation>
        <location evidence="1">Cell membrane</location>
        <topology evidence="1">Multi-pass membrane protein</topology>
    </subcellularLocation>
</comment>
<dbReference type="RefSeq" id="WP_133504894.1">
    <property type="nucleotide sequence ID" value="NZ_SNXC01000015.1"/>
</dbReference>
<feature type="transmembrane region" description="Helical" evidence="8">
    <location>
        <begin position="319"/>
        <end position="340"/>
    </location>
</feature>
<evidence type="ECO:0000259" key="9">
    <source>
        <dbReference type="PROSITE" id="PS50850"/>
    </source>
</evidence>
<evidence type="ECO:0000256" key="3">
    <source>
        <dbReference type="ARBA" id="ARBA00022448"/>
    </source>
</evidence>
<feature type="transmembrane region" description="Helical" evidence="8">
    <location>
        <begin position="352"/>
        <end position="378"/>
    </location>
</feature>
<feature type="transmembrane region" description="Helical" evidence="8">
    <location>
        <begin position="113"/>
        <end position="134"/>
    </location>
</feature>
<dbReference type="CDD" id="cd17320">
    <property type="entry name" value="MFS_MdfA_MDR_like"/>
    <property type="match status" value="1"/>
</dbReference>
<evidence type="ECO:0000256" key="5">
    <source>
        <dbReference type="ARBA" id="ARBA00022692"/>
    </source>
</evidence>
<feature type="transmembrane region" description="Helical" evidence="8">
    <location>
        <begin position="291"/>
        <end position="313"/>
    </location>
</feature>
<dbReference type="GO" id="GO:0005886">
    <property type="term" value="C:plasma membrane"/>
    <property type="evidence" value="ECO:0007669"/>
    <property type="project" value="UniProtKB-SubCell"/>
</dbReference>
<dbReference type="InterPro" id="IPR036259">
    <property type="entry name" value="MFS_trans_sf"/>
</dbReference>
<keyword evidence="3 8" id="KW-0813">Transport</keyword>
<evidence type="ECO:0000256" key="4">
    <source>
        <dbReference type="ARBA" id="ARBA00022475"/>
    </source>
</evidence>
<feature type="transmembrane region" description="Helical" evidence="8">
    <location>
        <begin position="88"/>
        <end position="107"/>
    </location>
</feature>
<dbReference type="SUPFAM" id="SSF103473">
    <property type="entry name" value="MFS general substrate transporter"/>
    <property type="match status" value="1"/>
</dbReference>
<keyword evidence="8" id="KW-0997">Cell inner membrane</keyword>
<accession>A0A4R6M3H2</accession>
<feature type="transmembrane region" description="Helical" evidence="8">
    <location>
        <begin position="146"/>
        <end position="164"/>
    </location>
</feature>
<comment type="similarity">
    <text evidence="2 8">Belongs to the major facilitator superfamily. Bcr/CmlA family.</text>
</comment>
<dbReference type="GO" id="GO:0042910">
    <property type="term" value="F:xenobiotic transmembrane transporter activity"/>
    <property type="evidence" value="ECO:0007669"/>
    <property type="project" value="InterPro"/>
</dbReference>
<keyword evidence="7 8" id="KW-0472">Membrane</keyword>
<dbReference type="GO" id="GO:1990961">
    <property type="term" value="P:xenobiotic detoxification by transmembrane export across the plasma membrane"/>
    <property type="evidence" value="ECO:0007669"/>
    <property type="project" value="InterPro"/>
</dbReference>
<proteinExistence type="inferred from homology"/>
<evidence type="ECO:0000256" key="6">
    <source>
        <dbReference type="ARBA" id="ARBA00022989"/>
    </source>
</evidence>
<feature type="domain" description="Major facilitator superfamily (MFS) profile" evidence="9">
    <location>
        <begin position="21"/>
        <end position="408"/>
    </location>
</feature>
<dbReference type="AlphaFoldDB" id="A0A4R6M3H2"/>
<protein>
    <recommendedName>
        <fullName evidence="8">Bcr/CflA family efflux transporter</fullName>
    </recommendedName>
</protein>
<comment type="caution">
    <text evidence="10">The sequence shown here is derived from an EMBL/GenBank/DDBJ whole genome shotgun (WGS) entry which is preliminary data.</text>
</comment>
<dbReference type="InterPro" id="IPR020846">
    <property type="entry name" value="MFS_dom"/>
</dbReference>
<dbReference type="OrthoDB" id="9814303at2"/>
<evidence type="ECO:0000256" key="8">
    <source>
        <dbReference type="RuleBase" id="RU365088"/>
    </source>
</evidence>
<feature type="transmembrane region" description="Helical" evidence="8">
    <location>
        <begin position="21"/>
        <end position="40"/>
    </location>
</feature>
<organism evidence="10 11">
    <name type="scientific">Marinomonas balearica</name>
    <dbReference type="NCBI Taxonomy" id="491947"/>
    <lineage>
        <taxon>Bacteria</taxon>
        <taxon>Pseudomonadati</taxon>
        <taxon>Pseudomonadota</taxon>
        <taxon>Gammaproteobacteria</taxon>
        <taxon>Oceanospirillales</taxon>
        <taxon>Oceanospirillaceae</taxon>
        <taxon>Marinomonas</taxon>
    </lineage>
</organism>
<evidence type="ECO:0000313" key="11">
    <source>
        <dbReference type="Proteomes" id="UP000294656"/>
    </source>
</evidence>
<evidence type="ECO:0000256" key="7">
    <source>
        <dbReference type="ARBA" id="ARBA00023136"/>
    </source>
</evidence>
<evidence type="ECO:0000256" key="1">
    <source>
        <dbReference type="ARBA" id="ARBA00004651"/>
    </source>
</evidence>
<feature type="transmembrane region" description="Helical" evidence="8">
    <location>
        <begin position="176"/>
        <end position="194"/>
    </location>
</feature>
<keyword evidence="5 8" id="KW-0812">Transmembrane</keyword>
<dbReference type="Proteomes" id="UP000294656">
    <property type="component" value="Unassembled WGS sequence"/>
</dbReference>
<dbReference type="PANTHER" id="PTHR23502">
    <property type="entry name" value="MAJOR FACILITATOR SUPERFAMILY"/>
    <property type="match status" value="1"/>
</dbReference>
<dbReference type="PROSITE" id="PS50850">
    <property type="entry name" value="MFS"/>
    <property type="match status" value="1"/>
</dbReference>
<dbReference type="Gene3D" id="1.20.1720.10">
    <property type="entry name" value="Multidrug resistance protein D"/>
    <property type="match status" value="1"/>
</dbReference>
<dbReference type="EMBL" id="SNXC01000015">
    <property type="protein sequence ID" value="TDO95827.1"/>
    <property type="molecule type" value="Genomic_DNA"/>
</dbReference>
<feature type="transmembrane region" description="Helical" evidence="8">
    <location>
        <begin position="60"/>
        <end position="76"/>
    </location>
</feature>
<sequence length="415" mass="45280">MNQTNTAKAEGTLARLSEKEFIALFATIMSLTALSMDSVLPAFRDISVDFQLIDYQQTQWIISSLVLGMVFGELLFGPLSDSIGRKKCIVIGAVIYIIGCVIATFAQSMETLLLGRLIQGFGVAGPKIASRALIRDLYRGREMARMMSFIMMVFILVPMLAPLFGQTIMLLGSWRWIFVAAVLQASIGMTWLIIRQPETIAKDNRKAFNVLRIFRDGMYILKRADVMAFTVLAGFLFSGLMLYLSIAQSIFQDVYEVGESFPLYFAMMAIGMGASSLLNGRIVRKFGTKRLASTALSIMLVAALCMTIVSLSFSGKPPFWAFMLNGMVVFFCQGLIFGNVNAMAMEPLGKMAGLGASIISALSSVVAIIAATTVGQFYHQSVTPLAIGFATFSSAGLIMLYVGGRFRKAYNSANA</sequence>
<feature type="transmembrane region" description="Helical" evidence="8">
    <location>
        <begin position="226"/>
        <end position="246"/>
    </location>
</feature>
<evidence type="ECO:0000313" key="10">
    <source>
        <dbReference type="EMBL" id="TDO95827.1"/>
    </source>
</evidence>
<dbReference type="NCBIfam" id="TIGR00710">
    <property type="entry name" value="efflux_Bcr_CflA"/>
    <property type="match status" value="1"/>
</dbReference>
<evidence type="ECO:0000256" key="2">
    <source>
        <dbReference type="ARBA" id="ARBA00006236"/>
    </source>
</evidence>
<keyword evidence="6 8" id="KW-1133">Transmembrane helix</keyword>
<reference evidence="10 11" key="1">
    <citation type="submission" date="2019-03" db="EMBL/GenBank/DDBJ databases">
        <title>Genomic Encyclopedia of Type Strains, Phase III (KMG-III): the genomes of soil and plant-associated and newly described type strains.</title>
        <authorList>
            <person name="Whitman W."/>
        </authorList>
    </citation>
    <scope>NUCLEOTIDE SEQUENCE [LARGE SCALE GENOMIC DNA]</scope>
    <source>
        <strain evidence="10 11">CECT 7378</strain>
    </source>
</reference>
<keyword evidence="4" id="KW-1003">Cell membrane</keyword>
<feature type="transmembrane region" description="Helical" evidence="8">
    <location>
        <begin position="384"/>
        <end position="402"/>
    </location>
</feature>
<dbReference type="PANTHER" id="PTHR23502:SF132">
    <property type="entry name" value="POLYAMINE TRANSPORTER 2-RELATED"/>
    <property type="match status" value="1"/>
</dbReference>
<dbReference type="InterPro" id="IPR004812">
    <property type="entry name" value="Efflux_drug-R_Bcr/CmlA"/>
</dbReference>
<gene>
    <name evidence="10" type="ORF">DFP79_3185</name>
</gene>
<keyword evidence="11" id="KW-1185">Reference proteome</keyword>
<feature type="transmembrane region" description="Helical" evidence="8">
    <location>
        <begin position="261"/>
        <end position="279"/>
    </location>
</feature>
<name>A0A4R6M3H2_9GAMM</name>